<sequence>MSFVGRLARGLAAGLGNYLTQEGVALLDERRMKALRAREQALAARQNELILRDGGDLDIGSPLTTVEPRDVYDRQWTTSEAEPASPQGLTSKAADNHLVRQADLNAIKAGMRDFAGQSHLRGGPVEMESVLERRVWDAPINERTPRSMAEAISPSVSIGGRQTIIHDPDADTVALIGEILPNGVRPLSRADGALVLPKRYGAQIRDAIADARIAAEALGRGQMWAPGDIMGRDQERGFDPIPNPTGAFDGVDMEADERQPHEYLRQLAEKFPGGMDTYLASSKRPAAEFDFRTGVSRSRRQDGSVIVTNPDGFTYTENTDGSVTMKLPPVIRWDKTVSGPINKELPEKGNGFTAYNRSGDDQFGTLGTISRIENIGDEWAKRRNPVMQVGNISRDGGGTPIGPNGKPEHRSHKVGIDVDVRPFNVDGSVKYMQWNIPGYDR</sequence>
<evidence type="ECO:0000256" key="3">
    <source>
        <dbReference type="ARBA" id="ARBA00022729"/>
    </source>
</evidence>
<gene>
    <name evidence="9" type="ORF">K7G82_21805</name>
</gene>
<accession>A0ABS7PYA1</accession>
<dbReference type="InterPro" id="IPR009045">
    <property type="entry name" value="Zn_M74/Hedgehog-like"/>
</dbReference>
<evidence type="ECO:0000313" key="9">
    <source>
        <dbReference type="EMBL" id="MBY8824954.1"/>
    </source>
</evidence>
<keyword evidence="10" id="KW-1185">Reference proteome</keyword>
<evidence type="ECO:0000256" key="1">
    <source>
        <dbReference type="ARBA" id="ARBA00022670"/>
    </source>
</evidence>
<evidence type="ECO:0000256" key="6">
    <source>
        <dbReference type="ARBA" id="ARBA00022833"/>
    </source>
</evidence>
<dbReference type="EMBL" id="JAINVV010000011">
    <property type="protein sequence ID" value="MBY8824954.1"/>
    <property type="molecule type" value="Genomic_DNA"/>
</dbReference>
<keyword evidence="1" id="KW-0645">Protease</keyword>
<keyword evidence="2" id="KW-0479">Metal-binding</keyword>
<dbReference type="InterPro" id="IPR005073">
    <property type="entry name" value="Peptidase_M74"/>
</dbReference>
<keyword evidence="7" id="KW-0482">Metalloprotease</keyword>
<evidence type="ECO:0000313" key="10">
    <source>
        <dbReference type="Proteomes" id="UP000706039"/>
    </source>
</evidence>
<comment type="caution">
    <text evidence="9">The sequence shown here is derived from an EMBL/GenBank/DDBJ whole genome shotgun (WGS) entry which is preliminary data.</text>
</comment>
<feature type="region of interest" description="Disordered" evidence="8">
    <location>
        <begin position="389"/>
        <end position="411"/>
    </location>
</feature>
<evidence type="ECO:0000256" key="5">
    <source>
        <dbReference type="ARBA" id="ARBA00022801"/>
    </source>
</evidence>
<dbReference type="Gene3D" id="3.30.1380.10">
    <property type="match status" value="1"/>
</dbReference>
<dbReference type="Pfam" id="PF03411">
    <property type="entry name" value="Peptidase_M74"/>
    <property type="match status" value="1"/>
</dbReference>
<keyword evidence="3" id="KW-0732">Signal</keyword>
<dbReference type="RefSeq" id="WP_222992063.1">
    <property type="nucleotide sequence ID" value="NZ_JAINVV010000011.1"/>
</dbReference>
<reference evidence="9 10" key="1">
    <citation type="submission" date="2021-08" db="EMBL/GenBank/DDBJ databases">
        <authorList>
            <person name="Tuo L."/>
        </authorList>
    </citation>
    <scope>NUCLEOTIDE SEQUENCE [LARGE SCALE GENOMIC DNA]</scope>
    <source>
        <strain evidence="9 10">JCM 31229</strain>
    </source>
</reference>
<evidence type="ECO:0000256" key="4">
    <source>
        <dbReference type="ARBA" id="ARBA00022764"/>
    </source>
</evidence>
<evidence type="ECO:0000256" key="2">
    <source>
        <dbReference type="ARBA" id="ARBA00022723"/>
    </source>
</evidence>
<proteinExistence type="predicted"/>
<evidence type="ECO:0000256" key="8">
    <source>
        <dbReference type="SAM" id="MobiDB-lite"/>
    </source>
</evidence>
<protein>
    <submittedName>
        <fullName evidence="9">Penicillin-insensitive murein endopeptidase</fullName>
    </submittedName>
</protein>
<name>A0ABS7PYA1_9SPHN</name>
<organism evidence="9 10">
    <name type="scientific">Sphingomonas colocasiae</name>
    <dbReference type="NCBI Taxonomy" id="1848973"/>
    <lineage>
        <taxon>Bacteria</taxon>
        <taxon>Pseudomonadati</taxon>
        <taxon>Pseudomonadota</taxon>
        <taxon>Alphaproteobacteria</taxon>
        <taxon>Sphingomonadales</taxon>
        <taxon>Sphingomonadaceae</taxon>
        <taxon>Sphingomonas</taxon>
    </lineage>
</organism>
<dbReference type="SUPFAM" id="SSF55166">
    <property type="entry name" value="Hedgehog/DD-peptidase"/>
    <property type="match status" value="1"/>
</dbReference>
<keyword evidence="4" id="KW-0574">Periplasm</keyword>
<keyword evidence="6" id="KW-0862">Zinc</keyword>
<dbReference type="Proteomes" id="UP000706039">
    <property type="component" value="Unassembled WGS sequence"/>
</dbReference>
<keyword evidence="5" id="KW-0378">Hydrolase</keyword>
<evidence type="ECO:0000256" key="7">
    <source>
        <dbReference type="ARBA" id="ARBA00023049"/>
    </source>
</evidence>